<keyword evidence="1" id="KW-0489">Methyltransferase</keyword>
<protein>
    <submittedName>
        <fullName evidence="1">Methyltransferase type 11</fullName>
    </submittedName>
</protein>
<organism evidence="1 2">
    <name type="scientific">Candidatus Magnetominusculus xianensis</name>
    <dbReference type="NCBI Taxonomy" id="1748249"/>
    <lineage>
        <taxon>Bacteria</taxon>
        <taxon>Pseudomonadati</taxon>
        <taxon>Nitrospirota</taxon>
        <taxon>Nitrospiria</taxon>
        <taxon>Nitrospirales</taxon>
        <taxon>Nitrospiraceae</taxon>
        <taxon>Candidatus Magnetominusculus</taxon>
    </lineage>
</organism>
<gene>
    <name evidence="1" type="ORF">ASN18_0432</name>
</gene>
<evidence type="ECO:0000313" key="2">
    <source>
        <dbReference type="Proteomes" id="UP000060487"/>
    </source>
</evidence>
<dbReference type="Pfam" id="PF13489">
    <property type="entry name" value="Methyltransf_23"/>
    <property type="match status" value="1"/>
</dbReference>
<keyword evidence="2" id="KW-1185">Reference proteome</keyword>
<dbReference type="InterPro" id="IPR029063">
    <property type="entry name" value="SAM-dependent_MTases_sf"/>
</dbReference>
<dbReference type="SUPFAM" id="SSF53335">
    <property type="entry name" value="S-adenosyl-L-methionine-dependent methyltransferases"/>
    <property type="match status" value="1"/>
</dbReference>
<name>A0ABR5SJW3_9BACT</name>
<comment type="caution">
    <text evidence="1">The sequence shown here is derived from an EMBL/GenBank/DDBJ whole genome shotgun (WGS) entry which is preliminary data.</text>
</comment>
<evidence type="ECO:0000313" key="1">
    <source>
        <dbReference type="EMBL" id="KWT92846.1"/>
    </source>
</evidence>
<dbReference type="Proteomes" id="UP000060487">
    <property type="component" value="Unassembled WGS sequence"/>
</dbReference>
<keyword evidence="1" id="KW-0808">Transferase</keyword>
<dbReference type="GO" id="GO:0008168">
    <property type="term" value="F:methyltransferase activity"/>
    <property type="evidence" value="ECO:0007669"/>
    <property type="project" value="UniProtKB-KW"/>
</dbReference>
<proteinExistence type="predicted"/>
<reference evidence="1 2" key="1">
    <citation type="submission" date="2015-11" db="EMBL/GenBank/DDBJ databases">
        <authorList>
            <person name="Lin W."/>
        </authorList>
    </citation>
    <scope>NUCLEOTIDE SEQUENCE [LARGE SCALE GENOMIC DNA]</scope>
    <source>
        <strain evidence="1 2">HCH-1</strain>
    </source>
</reference>
<accession>A0ABR5SJW3</accession>
<dbReference type="EMBL" id="LNQR01000019">
    <property type="protein sequence ID" value="KWT92846.1"/>
    <property type="molecule type" value="Genomic_DNA"/>
</dbReference>
<dbReference type="Gene3D" id="3.40.50.150">
    <property type="entry name" value="Vaccinia Virus protein VP39"/>
    <property type="match status" value="1"/>
</dbReference>
<dbReference type="RefSeq" id="WP_085050959.1">
    <property type="nucleotide sequence ID" value="NZ_LNQR01000019.1"/>
</dbReference>
<sequence length="227" mass="25931">MEHRTAAYSLLSGCGLEIGALNCPAVLDKAKCTVKYLDIHDMDVSKKLFCEVDPALFVKPDFIGDININPVSEITNEDFDFIILNHVLEHVANPIRVFLHVWPAINKNGLLVLSVPDKDYTFDKDRQLTKFEHLLADYYLEVNEAADDHYTDFLIAVHPETFQTKEAFLSAVRNVRNRNEHVHVWNSTTFKEHLLKIIDMFSIGTEIVLESAAAANKIEYFVVLRKI</sequence>
<dbReference type="GO" id="GO:0032259">
    <property type="term" value="P:methylation"/>
    <property type="evidence" value="ECO:0007669"/>
    <property type="project" value="UniProtKB-KW"/>
</dbReference>